<evidence type="ECO:0000256" key="17">
    <source>
        <dbReference type="SAM" id="SignalP"/>
    </source>
</evidence>
<dbReference type="PROSITE" id="PS52016">
    <property type="entry name" value="TONB_DEPENDENT_REC_3"/>
    <property type="match status" value="1"/>
</dbReference>
<dbReference type="GO" id="GO:0009279">
    <property type="term" value="C:cell outer membrane"/>
    <property type="evidence" value="ECO:0007669"/>
    <property type="project" value="UniProtKB-SubCell"/>
</dbReference>
<comment type="subcellular location">
    <subcellularLocation>
        <location evidence="1 14">Cell outer membrane</location>
        <topology evidence="1 14">Multi-pass membrane protein</topology>
    </subcellularLocation>
</comment>
<keyword evidence="3 14" id="KW-0813">Transport</keyword>
<keyword evidence="12 20" id="KW-0675">Receptor</keyword>
<feature type="region of interest" description="Disordered" evidence="16">
    <location>
        <begin position="38"/>
        <end position="77"/>
    </location>
</feature>
<evidence type="ECO:0000256" key="6">
    <source>
        <dbReference type="ARBA" id="ARBA00022692"/>
    </source>
</evidence>
<dbReference type="RefSeq" id="WP_055450581.1">
    <property type="nucleotide sequence ID" value="NZ_CYHF01000005.1"/>
</dbReference>
<keyword evidence="9" id="KW-0406">Ion transport</keyword>
<evidence type="ECO:0000256" key="12">
    <source>
        <dbReference type="ARBA" id="ARBA00023170"/>
    </source>
</evidence>
<evidence type="ECO:0000256" key="2">
    <source>
        <dbReference type="ARBA" id="ARBA00009810"/>
    </source>
</evidence>
<keyword evidence="10 15" id="KW-0798">TonB box</keyword>
<dbReference type="PANTHER" id="PTHR32552:SF89">
    <property type="entry name" value="CATECHOLATE SIDEROPHORE RECEPTOR FIU"/>
    <property type="match status" value="1"/>
</dbReference>
<dbReference type="STRING" id="339866.GCA_001418255_01698"/>
<evidence type="ECO:0000256" key="16">
    <source>
        <dbReference type="SAM" id="MobiDB-lite"/>
    </source>
</evidence>
<keyword evidence="11 14" id="KW-0472">Membrane</keyword>
<feature type="compositionally biased region" description="Polar residues" evidence="16">
    <location>
        <begin position="68"/>
        <end position="77"/>
    </location>
</feature>
<sequence length="787" mass="85261">MSRHRYTFKPTPLTQALVAALIALPFASAHAQTAPDNLGTVQAGAEGGSGQTAAEREQAKQASAVHQAPTQGSLKAGQPQSIINQHYIENTQAPTANYSEIVSIAPSVVDIEPNGPGLGNSKELSIRGFQDGQYNLTWDGVPVGDSNDFTHHSAEYFMPQDIGQVIVDRGPGNASTVGYATFGGTIALLTKEPLDKPQTTLYGSVGSFGTRMLGAEFDTGVMKNYGDMRAFIDYRQLQSDGYLTGANIERKNLFIKAEKPIGDDSLLTFVSMVNRNSGSNAAIVGATSAPYVAVNNGKPPYTSTLPGQIQKFGPNYGLSSNPLSQAYTGYNYDDFQTDFEYLGLKSRLGGVQIDNKFYTYAYYHSGWNGLDPNGGGCDYGQVNCLSPDGTFPAGADTPNGTVNGASNIPGQHMYLNYRNWGDILRLKQQIGPGTLNYGVWLNYQTYHRYNSEIDFSDNQAWNATGIYPNGISKAVDRLINGTFTTAQPYIQYDWNLTPQLQLRGGLKYAWFQRHDNAPVEQKTKKPLDYTQTWSKVLPAVELHYAIAPNWSAYAQVAKGYLAPNENLFYIPNPQTGANSVEPEQTTNYQVGTTWRSQELTVSGDLYAIDFTNQVQSRTVAGQKYFYNAGGVKYRGAEIEATYYVGGGFSLYGNAAYNQAKQDSDGLQLAGVPKTTGAAGLIYNRGPWYASLIAKYIGSNYGDIGTDAGGKSVGIYAIPSSTILNASLNYTVQDAGFVPHGTKIGVQLFNLTNNTKINSLAGYTGGNVPLFYTNAGRSVMVNFSVPFQ</sequence>
<dbReference type="InterPro" id="IPR036942">
    <property type="entry name" value="Beta-barrel_TonB_sf"/>
</dbReference>
<proteinExistence type="inferred from homology"/>
<dbReference type="InterPro" id="IPR039426">
    <property type="entry name" value="TonB-dep_rcpt-like"/>
</dbReference>
<organism evidence="20 21">
    <name type="scientific">Thiomonas bhubaneswarensis</name>
    <dbReference type="NCBI Taxonomy" id="339866"/>
    <lineage>
        <taxon>Bacteria</taxon>
        <taxon>Pseudomonadati</taxon>
        <taxon>Pseudomonadota</taxon>
        <taxon>Betaproteobacteria</taxon>
        <taxon>Burkholderiales</taxon>
        <taxon>Thiomonas</taxon>
    </lineage>
</organism>
<feature type="domain" description="TonB-dependent receptor plug" evidence="19">
    <location>
        <begin position="77"/>
        <end position="184"/>
    </location>
</feature>
<dbReference type="Proteomes" id="UP000183649">
    <property type="component" value="Unassembled WGS sequence"/>
</dbReference>
<dbReference type="GO" id="GO:0015344">
    <property type="term" value="F:siderophore uptake transmembrane transporter activity"/>
    <property type="evidence" value="ECO:0007669"/>
    <property type="project" value="TreeGrafter"/>
</dbReference>
<protein>
    <submittedName>
        <fullName evidence="20">Outer membrane receptor proteins, mostly Fe transport</fullName>
    </submittedName>
</protein>
<keyword evidence="4 14" id="KW-1134">Transmembrane beta strand</keyword>
<evidence type="ECO:0000256" key="7">
    <source>
        <dbReference type="ARBA" id="ARBA00022729"/>
    </source>
</evidence>
<evidence type="ECO:0000256" key="11">
    <source>
        <dbReference type="ARBA" id="ARBA00023136"/>
    </source>
</evidence>
<evidence type="ECO:0000259" key="18">
    <source>
        <dbReference type="Pfam" id="PF00593"/>
    </source>
</evidence>
<evidence type="ECO:0000256" key="1">
    <source>
        <dbReference type="ARBA" id="ARBA00004571"/>
    </source>
</evidence>
<gene>
    <name evidence="20" type="ORF">Ga0061069_105192</name>
</gene>
<feature type="signal peptide" evidence="17">
    <location>
        <begin position="1"/>
        <end position="31"/>
    </location>
</feature>
<feature type="chain" id="PRO_5005504597" evidence="17">
    <location>
        <begin position="32"/>
        <end position="787"/>
    </location>
</feature>
<keyword evidence="21" id="KW-1185">Reference proteome</keyword>
<dbReference type="AlphaFoldDB" id="A0A0K6I285"/>
<dbReference type="Gene3D" id="2.170.130.10">
    <property type="entry name" value="TonB-dependent receptor, plug domain"/>
    <property type="match status" value="1"/>
</dbReference>
<dbReference type="InterPro" id="IPR012910">
    <property type="entry name" value="Plug_dom"/>
</dbReference>
<evidence type="ECO:0000256" key="3">
    <source>
        <dbReference type="ARBA" id="ARBA00022448"/>
    </source>
</evidence>
<evidence type="ECO:0000256" key="14">
    <source>
        <dbReference type="PROSITE-ProRule" id="PRU01360"/>
    </source>
</evidence>
<reference evidence="21" key="1">
    <citation type="submission" date="2015-08" db="EMBL/GenBank/DDBJ databases">
        <authorList>
            <person name="Varghese N."/>
        </authorList>
    </citation>
    <scope>NUCLEOTIDE SEQUENCE [LARGE SCALE GENOMIC DNA]</scope>
    <source>
        <strain evidence="21">DSM 18181</strain>
    </source>
</reference>
<evidence type="ECO:0000259" key="19">
    <source>
        <dbReference type="Pfam" id="PF07715"/>
    </source>
</evidence>
<evidence type="ECO:0000256" key="9">
    <source>
        <dbReference type="ARBA" id="ARBA00023065"/>
    </source>
</evidence>
<dbReference type="PANTHER" id="PTHR32552">
    <property type="entry name" value="FERRICHROME IRON RECEPTOR-RELATED"/>
    <property type="match status" value="1"/>
</dbReference>
<evidence type="ECO:0000256" key="15">
    <source>
        <dbReference type="RuleBase" id="RU003357"/>
    </source>
</evidence>
<evidence type="ECO:0000256" key="4">
    <source>
        <dbReference type="ARBA" id="ARBA00022452"/>
    </source>
</evidence>
<dbReference type="InterPro" id="IPR000531">
    <property type="entry name" value="Beta-barrel_TonB"/>
</dbReference>
<dbReference type="Pfam" id="PF07715">
    <property type="entry name" value="Plug"/>
    <property type="match status" value="1"/>
</dbReference>
<evidence type="ECO:0000256" key="13">
    <source>
        <dbReference type="ARBA" id="ARBA00023237"/>
    </source>
</evidence>
<keyword evidence="6 14" id="KW-0812">Transmembrane</keyword>
<keyword evidence="13 14" id="KW-0998">Cell outer membrane</keyword>
<dbReference type="Pfam" id="PF00593">
    <property type="entry name" value="TonB_dep_Rec_b-barrel"/>
    <property type="match status" value="1"/>
</dbReference>
<evidence type="ECO:0000256" key="8">
    <source>
        <dbReference type="ARBA" id="ARBA00023004"/>
    </source>
</evidence>
<comment type="similarity">
    <text evidence="2 14 15">Belongs to the TonB-dependent receptor family.</text>
</comment>
<evidence type="ECO:0000313" key="20">
    <source>
        <dbReference type="EMBL" id="CUA97259.1"/>
    </source>
</evidence>
<evidence type="ECO:0000313" key="21">
    <source>
        <dbReference type="Proteomes" id="UP000183649"/>
    </source>
</evidence>
<keyword evidence="5" id="KW-0410">Iron transport</keyword>
<dbReference type="InterPro" id="IPR037066">
    <property type="entry name" value="Plug_dom_sf"/>
</dbReference>
<feature type="domain" description="TonB-dependent receptor-like beta-barrel" evidence="18">
    <location>
        <begin position="309"/>
        <end position="750"/>
    </location>
</feature>
<name>A0A0K6I285_9BURK</name>
<dbReference type="EMBL" id="CYHF01000005">
    <property type="protein sequence ID" value="CUA97259.1"/>
    <property type="molecule type" value="Genomic_DNA"/>
</dbReference>
<evidence type="ECO:0000256" key="5">
    <source>
        <dbReference type="ARBA" id="ARBA00022496"/>
    </source>
</evidence>
<accession>A0A0K6I285</accession>
<dbReference type="Gene3D" id="2.40.170.20">
    <property type="entry name" value="TonB-dependent receptor, beta-barrel domain"/>
    <property type="match status" value="1"/>
</dbReference>
<keyword evidence="7 17" id="KW-0732">Signal</keyword>
<dbReference type="SUPFAM" id="SSF56935">
    <property type="entry name" value="Porins"/>
    <property type="match status" value="1"/>
</dbReference>
<keyword evidence="8" id="KW-0408">Iron</keyword>
<evidence type="ECO:0000256" key="10">
    <source>
        <dbReference type="ARBA" id="ARBA00023077"/>
    </source>
</evidence>